<evidence type="ECO:0000313" key="3">
    <source>
        <dbReference type="EMBL" id="PWR75862.1"/>
    </source>
</evidence>
<evidence type="ECO:0000256" key="2">
    <source>
        <dbReference type="SAM" id="Phobius"/>
    </source>
</evidence>
<dbReference type="AlphaFoldDB" id="A0A2V2N726"/>
<keyword evidence="2" id="KW-0472">Membrane</keyword>
<keyword evidence="2" id="KW-1133">Transmembrane helix</keyword>
<evidence type="ECO:0000256" key="1">
    <source>
        <dbReference type="SAM" id="MobiDB-lite"/>
    </source>
</evidence>
<name>A0A2V2N726_9EURY</name>
<feature type="transmembrane region" description="Helical" evidence="2">
    <location>
        <begin position="116"/>
        <end position="135"/>
    </location>
</feature>
<comment type="caution">
    <text evidence="3">The sequence shown here is derived from an EMBL/GenBank/DDBJ whole genome shotgun (WGS) entry which is preliminary data.</text>
</comment>
<dbReference type="EMBL" id="QGMZ01000006">
    <property type="protein sequence ID" value="PWR75862.1"/>
    <property type="molecule type" value="Genomic_DNA"/>
</dbReference>
<feature type="region of interest" description="Disordered" evidence="1">
    <location>
        <begin position="79"/>
        <end position="110"/>
    </location>
</feature>
<sequence>MTGVSLAEDTGMNVSETVNTMDINSMDIINDTELQSTVLENLESNGVDTSVLRAAISVGATGKVRNILELYKDKLQANPDYVKPEESGNESTPVTSNTETVPEKPTPIPTKTQSPISLITVVFGFMAVLCIFSFLKR</sequence>
<reference evidence="3 4" key="1">
    <citation type="submission" date="2018-05" db="EMBL/GenBank/DDBJ databases">
        <title>Draft genome of Methanospirillum stamsii Pt1.</title>
        <authorList>
            <person name="Dueholm M.S."/>
            <person name="Nielsen P.H."/>
            <person name="Bakmann L.F."/>
            <person name="Otzen D.E."/>
        </authorList>
    </citation>
    <scope>NUCLEOTIDE SEQUENCE [LARGE SCALE GENOMIC DNA]</scope>
    <source>
        <strain evidence="3 4">Pt1</strain>
    </source>
</reference>
<feature type="compositionally biased region" description="Polar residues" evidence="1">
    <location>
        <begin position="89"/>
        <end position="100"/>
    </location>
</feature>
<evidence type="ECO:0000313" key="4">
    <source>
        <dbReference type="Proteomes" id="UP000245934"/>
    </source>
</evidence>
<dbReference type="GeneID" id="97611478"/>
<dbReference type="RefSeq" id="WP_109939440.1">
    <property type="nucleotide sequence ID" value="NZ_CP176366.1"/>
</dbReference>
<protein>
    <submittedName>
        <fullName evidence="3">Uncharacterized protein</fullName>
    </submittedName>
</protein>
<accession>A0A2V2N726</accession>
<gene>
    <name evidence="3" type="ORF">DLD82_02010</name>
</gene>
<proteinExistence type="predicted"/>
<dbReference type="Proteomes" id="UP000245934">
    <property type="component" value="Unassembled WGS sequence"/>
</dbReference>
<keyword evidence="4" id="KW-1185">Reference proteome</keyword>
<keyword evidence="2" id="KW-0812">Transmembrane</keyword>
<organism evidence="3 4">
    <name type="scientific">Methanospirillum stamsii</name>
    <dbReference type="NCBI Taxonomy" id="1277351"/>
    <lineage>
        <taxon>Archaea</taxon>
        <taxon>Methanobacteriati</taxon>
        <taxon>Methanobacteriota</taxon>
        <taxon>Stenosarchaea group</taxon>
        <taxon>Methanomicrobia</taxon>
        <taxon>Methanomicrobiales</taxon>
        <taxon>Methanospirillaceae</taxon>
        <taxon>Methanospirillum</taxon>
    </lineage>
</organism>